<name>A0ABN6C6V7_9ACTN</name>
<feature type="transmembrane region" description="Helical" evidence="1">
    <location>
        <begin position="87"/>
        <end position="105"/>
    </location>
</feature>
<keyword evidence="1" id="KW-1133">Transmembrane helix</keyword>
<feature type="transmembrane region" description="Helical" evidence="1">
    <location>
        <begin position="34"/>
        <end position="54"/>
    </location>
</feature>
<feature type="signal peptide" evidence="2">
    <location>
        <begin position="1"/>
        <end position="24"/>
    </location>
</feature>
<accession>A0ABN6C6V7</accession>
<keyword evidence="1" id="KW-0812">Transmembrane</keyword>
<keyword evidence="4" id="KW-1185">Reference proteome</keyword>
<evidence type="ECO:0000256" key="1">
    <source>
        <dbReference type="SAM" id="Phobius"/>
    </source>
</evidence>
<feature type="transmembrane region" description="Helical" evidence="1">
    <location>
        <begin position="61"/>
        <end position="81"/>
    </location>
</feature>
<keyword evidence="2" id="KW-0732">Signal</keyword>
<protein>
    <submittedName>
        <fullName evidence="3">Uncharacterized protein</fullName>
    </submittedName>
</protein>
<proteinExistence type="predicted"/>
<keyword evidence="1" id="KW-0472">Membrane</keyword>
<evidence type="ECO:0000256" key="2">
    <source>
        <dbReference type="SAM" id="SignalP"/>
    </source>
</evidence>
<dbReference type="Proteomes" id="UP000676967">
    <property type="component" value="Chromosome"/>
</dbReference>
<gene>
    <name evidence="3" type="ORF">Aiant_08800</name>
</gene>
<sequence>MSARHRTAADVVLLLLLAATAALTQAGSSGPRTAIALITVLLVPGGAIITLLRVGDVGQWFGIAISLSLAVVALGAFPMLWLGWRPAVLGAVLGAASAVLLLLDLRRRLQGVPA</sequence>
<feature type="chain" id="PRO_5046531215" evidence="2">
    <location>
        <begin position="25"/>
        <end position="114"/>
    </location>
</feature>
<organism evidence="3 4">
    <name type="scientific">Actinoplanes ianthinogenes</name>
    <dbReference type="NCBI Taxonomy" id="122358"/>
    <lineage>
        <taxon>Bacteria</taxon>
        <taxon>Bacillati</taxon>
        <taxon>Actinomycetota</taxon>
        <taxon>Actinomycetes</taxon>
        <taxon>Micromonosporales</taxon>
        <taxon>Micromonosporaceae</taxon>
        <taxon>Actinoplanes</taxon>
    </lineage>
</organism>
<dbReference type="RefSeq" id="WP_189331047.1">
    <property type="nucleotide sequence ID" value="NZ_AP023356.1"/>
</dbReference>
<dbReference type="EMBL" id="AP023356">
    <property type="protein sequence ID" value="BCJ40223.1"/>
    <property type="molecule type" value="Genomic_DNA"/>
</dbReference>
<evidence type="ECO:0000313" key="3">
    <source>
        <dbReference type="EMBL" id="BCJ40223.1"/>
    </source>
</evidence>
<reference evidence="3 4" key="1">
    <citation type="submission" date="2020-08" db="EMBL/GenBank/DDBJ databases">
        <title>Whole genome shotgun sequence of Actinoplanes ianthinogenes NBRC 13996.</title>
        <authorList>
            <person name="Komaki H."/>
            <person name="Tamura T."/>
        </authorList>
    </citation>
    <scope>NUCLEOTIDE SEQUENCE [LARGE SCALE GENOMIC DNA]</scope>
    <source>
        <strain evidence="3 4">NBRC 13996</strain>
    </source>
</reference>
<evidence type="ECO:0000313" key="4">
    <source>
        <dbReference type="Proteomes" id="UP000676967"/>
    </source>
</evidence>